<accession>A0ABS5VUH1</accession>
<dbReference type="Pfam" id="PF12704">
    <property type="entry name" value="MacB_PCD"/>
    <property type="match status" value="1"/>
</dbReference>
<keyword evidence="4" id="KW-1185">Reference proteome</keyword>
<protein>
    <submittedName>
        <fullName evidence="3">ABC transporter permease</fullName>
    </submittedName>
</protein>
<dbReference type="InterPro" id="IPR025857">
    <property type="entry name" value="MacB_PCD"/>
</dbReference>
<evidence type="ECO:0000313" key="3">
    <source>
        <dbReference type="EMBL" id="MBT1705075.1"/>
    </source>
</evidence>
<evidence type="ECO:0000256" key="1">
    <source>
        <dbReference type="SAM" id="Phobius"/>
    </source>
</evidence>
<dbReference type="EMBL" id="JAHESD010000045">
    <property type="protein sequence ID" value="MBT1705075.1"/>
    <property type="molecule type" value="Genomic_DNA"/>
</dbReference>
<dbReference type="Proteomes" id="UP000772618">
    <property type="component" value="Unassembled WGS sequence"/>
</dbReference>
<gene>
    <name evidence="3" type="ORF">KK060_17410</name>
</gene>
<sequence length="194" mass="21882">MLKNYLTITLRNFIKNRSYSLINILGLSIGITCCVVIYLIITQDLSFDRFHTKADKIYRVVRISENASGEDFGSATPYPFAKAFRNDFPEIPFITQFHAEGETLVKAGSEKHLIEDVMFCDSLFFKVFDFEVISGDPSKDLGEPNKVFLTQSTAKRLFKDGKVTTIKLNNKIEAEVAGIVKDPPSNSHIQFSVI</sequence>
<keyword evidence="1" id="KW-1133">Transmembrane helix</keyword>
<evidence type="ECO:0000313" key="4">
    <source>
        <dbReference type="Proteomes" id="UP000772618"/>
    </source>
</evidence>
<keyword evidence="1" id="KW-0812">Transmembrane</keyword>
<evidence type="ECO:0000259" key="2">
    <source>
        <dbReference type="Pfam" id="PF12704"/>
    </source>
</evidence>
<reference evidence="3 4" key="1">
    <citation type="submission" date="2021-05" db="EMBL/GenBank/DDBJ databases">
        <title>A Polyphasic approach of four new species of the genus Ohtaekwangia: Ohtaekwangia histidinii sp. nov., Ohtaekwangia cretensis sp. nov., Ohtaekwangia indiensis sp. nov., Ohtaekwangia reichenbachii sp. nov. from diverse environment.</title>
        <authorList>
            <person name="Octaviana S."/>
        </authorList>
    </citation>
    <scope>NUCLEOTIDE SEQUENCE [LARGE SCALE GENOMIC DNA]</scope>
    <source>
        <strain evidence="3 4">PWU20</strain>
    </source>
</reference>
<feature type="transmembrane region" description="Helical" evidence="1">
    <location>
        <begin position="21"/>
        <end position="41"/>
    </location>
</feature>
<comment type="caution">
    <text evidence="3">The sequence shown here is derived from an EMBL/GenBank/DDBJ whole genome shotgun (WGS) entry which is preliminary data.</text>
</comment>
<name>A0ABS5VUH1_9BACT</name>
<feature type="non-terminal residue" evidence="3">
    <location>
        <position position="194"/>
    </location>
</feature>
<dbReference type="RefSeq" id="WP_254155031.1">
    <property type="nucleotide sequence ID" value="NZ_JAHESD010000045.1"/>
</dbReference>
<proteinExistence type="predicted"/>
<organism evidence="3 4">
    <name type="scientific">Chryseosolibacter indicus</name>
    <dbReference type="NCBI Taxonomy" id="2782351"/>
    <lineage>
        <taxon>Bacteria</taxon>
        <taxon>Pseudomonadati</taxon>
        <taxon>Bacteroidota</taxon>
        <taxon>Cytophagia</taxon>
        <taxon>Cytophagales</taxon>
        <taxon>Chryseotaleaceae</taxon>
        <taxon>Chryseosolibacter</taxon>
    </lineage>
</organism>
<keyword evidence="1" id="KW-0472">Membrane</keyword>
<feature type="domain" description="MacB-like periplasmic core" evidence="2">
    <location>
        <begin position="20"/>
        <end position="187"/>
    </location>
</feature>